<dbReference type="EMBL" id="HG670512">
    <property type="protein sequence ID" value="CDI77008.1"/>
    <property type="molecule type" value="Genomic_DNA"/>
</dbReference>
<proteinExistence type="predicted"/>
<dbReference type="GeneID" id="25274061"/>
<evidence type="ECO:0000313" key="2">
    <source>
        <dbReference type="Proteomes" id="UP000018050"/>
    </source>
</evidence>
<keyword evidence="2" id="KW-1185">Reference proteome</keyword>
<dbReference type="Proteomes" id="UP000018050">
    <property type="component" value="Unassembled WGS sequence"/>
</dbReference>
<reference evidence="1" key="1">
    <citation type="submission" date="2013-10" db="EMBL/GenBank/DDBJ databases">
        <title>Genomic analysis of the causative agents of coccidiosis in chickens.</title>
        <authorList>
            <person name="Reid A.J."/>
            <person name="Blake D."/>
            <person name="Billington K."/>
            <person name="Browne H."/>
            <person name="Dunn M."/>
            <person name="Hung S."/>
            <person name="Kawahara F."/>
            <person name="Miranda-Saavedra D."/>
            <person name="Mourier T."/>
            <person name="Nagra H."/>
            <person name="Otto T.D."/>
            <person name="Rawlings N."/>
            <person name="Sanchez A."/>
            <person name="Sanders M."/>
            <person name="Subramaniam C."/>
            <person name="Tay Y."/>
            <person name="Dear P."/>
            <person name="Doerig C."/>
            <person name="Gruber A."/>
            <person name="Parkinson J."/>
            <person name="Shirley M."/>
            <person name="Wan K.L."/>
            <person name="Berriman M."/>
            <person name="Tomley F."/>
            <person name="Pain A."/>
        </authorList>
    </citation>
    <scope>NUCLEOTIDE SEQUENCE [LARGE SCALE GENOMIC DNA]</scope>
    <source>
        <strain evidence="1">Houghton</strain>
    </source>
</reference>
<name>U6GCI5_EIMAC</name>
<gene>
    <name evidence="1" type="ORF">EAH_00059910</name>
</gene>
<sequence>YADISLHFGSKL</sequence>
<feature type="non-terminal residue" evidence="1">
    <location>
        <position position="1"/>
    </location>
</feature>
<accession>U6GCI5</accession>
<reference evidence="1" key="2">
    <citation type="submission" date="2013-10" db="EMBL/GenBank/DDBJ databases">
        <authorList>
            <person name="Aslett M."/>
        </authorList>
    </citation>
    <scope>NUCLEOTIDE SEQUENCE [LARGE SCALE GENOMIC DNA]</scope>
    <source>
        <strain evidence="1">Houghton</strain>
    </source>
</reference>
<dbReference type="RefSeq" id="XP_013252566.1">
    <property type="nucleotide sequence ID" value="XM_013397112.1"/>
</dbReference>
<organism evidence="1 2">
    <name type="scientific">Eimeria acervulina</name>
    <name type="common">Coccidian parasite</name>
    <dbReference type="NCBI Taxonomy" id="5801"/>
    <lineage>
        <taxon>Eukaryota</taxon>
        <taxon>Sar</taxon>
        <taxon>Alveolata</taxon>
        <taxon>Apicomplexa</taxon>
        <taxon>Conoidasida</taxon>
        <taxon>Coccidia</taxon>
        <taxon>Eucoccidiorida</taxon>
        <taxon>Eimeriorina</taxon>
        <taxon>Eimeriidae</taxon>
        <taxon>Eimeria</taxon>
    </lineage>
</organism>
<dbReference type="VEuPathDB" id="ToxoDB:EAH_00059910"/>
<evidence type="ECO:0000313" key="1">
    <source>
        <dbReference type="EMBL" id="CDI77008.1"/>
    </source>
</evidence>
<protein>
    <submittedName>
        <fullName evidence="1">Uncharacterized protein</fullName>
    </submittedName>
</protein>